<dbReference type="GO" id="GO:0016740">
    <property type="term" value="F:transferase activity"/>
    <property type="evidence" value="ECO:0007669"/>
    <property type="project" value="UniProtKB-KW"/>
</dbReference>
<gene>
    <name evidence="1" type="ORF">ENR59_03905</name>
</gene>
<comment type="caution">
    <text evidence="1">The sequence shown here is derived from an EMBL/GenBank/DDBJ whole genome shotgun (WGS) entry which is preliminary data.</text>
</comment>
<reference evidence="1" key="1">
    <citation type="journal article" date="2020" name="mSystems">
        <title>Genome- and Community-Level Interaction Insights into Carbon Utilization and Element Cycling Functions of Hydrothermarchaeota in Hydrothermal Sediment.</title>
        <authorList>
            <person name="Zhou Z."/>
            <person name="Liu Y."/>
            <person name="Xu W."/>
            <person name="Pan J."/>
            <person name="Luo Z.H."/>
            <person name="Li M."/>
        </authorList>
    </citation>
    <scope>NUCLEOTIDE SEQUENCE [LARGE SCALE GENOMIC DNA]</scope>
    <source>
        <strain evidence="1">SpSt-413</strain>
    </source>
</reference>
<accession>A0A7C3WGL9</accession>
<name>A0A7C3WGL9_9BACT</name>
<keyword evidence="1" id="KW-0808">Transferase</keyword>
<proteinExistence type="predicted"/>
<organism evidence="1">
    <name type="scientific">Fundidesulfovibrio putealis</name>
    <dbReference type="NCBI Taxonomy" id="270496"/>
    <lineage>
        <taxon>Bacteria</taxon>
        <taxon>Pseudomonadati</taxon>
        <taxon>Thermodesulfobacteriota</taxon>
        <taxon>Desulfovibrionia</taxon>
        <taxon>Desulfovibrionales</taxon>
        <taxon>Desulfovibrionaceae</taxon>
        <taxon>Fundidesulfovibrio</taxon>
    </lineage>
</organism>
<dbReference type="EMBL" id="DSRP01000267">
    <property type="protein sequence ID" value="HGG92077.1"/>
    <property type="molecule type" value="Genomic_DNA"/>
</dbReference>
<sequence length="362" mass="40769">MRVLHFSTTPLAGMPVRLVQALNRWTGIDARLADLNRFGLYDHDLAFSESPDQIQQLAAQADIIHLHNYLDLDSRAFAPLNFRELAAQGKRIVRQFHSTPQLVAQVMGITPEALLAQDIPCLAIAQYPERLYPRAMVVPNFVPETMPLYAPDQGEPLWDVFYSHTKDLDAWEDRWSTKGAPQVLAMLARLERERGLRVRTATGLPLDQVLALKRKSRVVLDDLVTGSYHLTGLEGLAQGKAVLARLDERSLALLRRFSGADAHPFLNVRLEDAPEVLAALAADPDLTRELGAASRRWLEEHWPERRMVEHYAAAYDLLLEDPALVRRQPELALSGRADSFLARDLPDLIQAARAARWRGHDI</sequence>
<dbReference type="AlphaFoldDB" id="A0A7C3WGL9"/>
<evidence type="ECO:0000313" key="1">
    <source>
        <dbReference type="EMBL" id="HGG92077.1"/>
    </source>
</evidence>
<dbReference type="SUPFAM" id="SSF53756">
    <property type="entry name" value="UDP-Glycosyltransferase/glycogen phosphorylase"/>
    <property type="match status" value="1"/>
</dbReference>
<protein>
    <submittedName>
        <fullName evidence="1">Glycosyltransferase family 1 protein</fullName>
    </submittedName>
</protein>